<dbReference type="GO" id="GO:0019284">
    <property type="term" value="P:L-methionine salvage from S-adenosylmethionine"/>
    <property type="evidence" value="ECO:0007669"/>
    <property type="project" value="TreeGrafter"/>
</dbReference>
<evidence type="ECO:0000259" key="3">
    <source>
        <dbReference type="Pfam" id="PF01048"/>
    </source>
</evidence>
<dbReference type="InterPro" id="IPR000845">
    <property type="entry name" value="Nucleoside_phosphorylase_d"/>
</dbReference>
<evidence type="ECO:0000313" key="4">
    <source>
        <dbReference type="EMBL" id="ANE50482.1"/>
    </source>
</evidence>
<dbReference type="RefSeq" id="WP_066403404.1">
    <property type="nucleotide sequence ID" value="NZ_CP011390.1"/>
</dbReference>
<dbReference type="PANTHER" id="PTHR46832">
    <property type="entry name" value="5'-METHYLTHIOADENOSINE/S-ADENOSYLHOMOCYSTEINE NUCLEOSIDASE"/>
    <property type="match status" value="1"/>
</dbReference>
<evidence type="ECO:0000256" key="2">
    <source>
        <dbReference type="NCBIfam" id="TIGR03664"/>
    </source>
</evidence>
<dbReference type="UniPathway" id="UPA00079"/>
<dbReference type="SUPFAM" id="SSF53167">
    <property type="entry name" value="Purine and uridine phosphorylases"/>
    <property type="match status" value="1"/>
</dbReference>
<dbReference type="OrthoDB" id="9788270at2"/>
<dbReference type="GO" id="GO:0009116">
    <property type="term" value="P:nucleoside metabolic process"/>
    <property type="evidence" value="ECO:0007669"/>
    <property type="project" value="InterPro"/>
</dbReference>
<dbReference type="EMBL" id="CP011390">
    <property type="protein sequence ID" value="ANE50482.1"/>
    <property type="molecule type" value="Genomic_DNA"/>
</dbReference>
<dbReference type="AlphaFoldDB" id="A0A172TU07"/>
<dbReference type="InterPro" id="IPR019963">
    <property type="entry name" value="FL_hydrolase_MqnB"/>
</dbReference>
<reference evidence="4 5" key="2">
    <citation type="journal article" date="2016" name="Int. J. Syst. Evol. Microbiol.">
        <title>Flavisolibacter tropicus sp. nov., isolated from tropical soil.</title>
        <authorList>
            <person name="Lee J.J."/>
            <person name="Kang M.S."/>
            <person name="Kim G.S."/>
            <person name="Lee C.S."/>
            <person name="Lim S."/>
            <person name="Lee J."/>
            <person name="Roh S.H."/>
            <person name="Kang H."/>
            <person name="Ha J.M."/>
            <person name="Bae S."/>
            <person name="Jung H.Y."/>
            <person name="Kim M.K."/>
        </authorList>
    </citation>
    <scope>NUCLEOTIDE SEQUENCE [LARGE SCALE GENOMIC DNA]</scope>
    <source>
        <strain evidence="4 5">LCS9</strain>
    </source>
</reference>
<dbReference type="Pfam" id="PF01048">
    <property type="entry name" value="PNP_UDP_1"/>
    <property type="match status" value="1"/>
</dbReference>
<dbReference type="GO" id="GO:0008782">
    <property type="term" value="F:adenosylhomocysteine nucleosidase activity"/>
    <property type="evidence" value="ECO:0007669"/>
    <property type="project" value="TreeGrafter"/>
</dbReference>
<dbReference type="Gene3D" id="3.40.50.1580">
    <property type="entry name" value="Nucleoside phosphorylase domain"/>
    <property type="match status" value="1"/>
</dbReference>
<comment type="function">
    <text evidence="1">Catalyzes the hydrolysis of futalosine (FL) to dehypoxanthine futalosine (DHFL) and hypoxanthine, a step in the biosynthesis of menaquinone (MK, vitamin K2).</text>
</comment>
<feature type="domain" description="Nucleoside phosphorylase" evidence="3">
    <location>
        <begin position="25"/>
        <end position="205"/>
    </location>
</feature>
<comment type="catalytic activity">
    <reaction evidence="1">
        <text>futalosine + H2O = dehypoxanthine futalosine + hypoxanthine</text>
        <dbReference type="Rhea" id="RHEA:25904"/>
        <dbReference type="ChEBI" id="CHEBI:15377"/>
        <dbReference type="ChEBI" id="CHEBI:17368"/>
        <dbReference type="ChEBI" id="CHEBI:58863"/>
        <dbReference type="ChEBI" id="CHEBI:58864"/>
        <dbReference type="EC" id="3.2.2.26"/>
    </reaction>
</comment>
<dbReference type="STRING" id="1492898.SY85_08220"/>
<dbReference type="NCBIfam" id="TIGR03664">
    <property type="entry name" value="fut_nucase"/>
    <property type="match status" value="1"/>
</dbReference>
<keyword evidence="5" id="KW-1185">Reference proteome</keyword>
<dbReference type="Proteomes" id="UP000077177">
    <property type="component" value="Chromosome"/>
</dbReference>
<protein>
    <recommendedName>
        <fullName evidence="1 2">Futalosine hydrolase</fullName>
        <shortName evidence="1">FL hydrolase</shortName>
        <ecNumber evidence="1 2">3.2.2.26</ecNumber>
    </recommendedName>
    <alternativeName>
        <fullName evidence="1">Futalosine nucleosidase</fullName>
    </alternativeName>
    <alternativeName>
        <fullName evidence="1">Menaquinone biosynthetic enzyme MqnB</fullName>
    </alternativeName>
</protein>
<proteinExistence type="inferred from homology"/>
<comment type="similarity">
    <text evidence="1">Belongs to the PNP/UDP phosphorylase family. Futalosine hydrolase subfamily.</text>
</comment>
<reference evidence="5" key="1">
    <citation type="submission" date="2015-01" db="EMBL/GenBank/DDBJ databases">
        <title>Flavisolibacter sp./LCS9/ whole genome sequencing.</title>
        <authorList>
            <person name="Kim M.K."/>
            <person name="Srinivasan S."/>
            <person name="Lee J.-J."/>
        </authorList>
    </citation>
    <scope>NUCLEOTIDE SEQUENCE [LARGE SCALE GENOMIC DNA]</scope>
    <source>
        <strain evidence="5">LCS9</strain>
    </source>
</reference>
<comment type="pathway">
    <text evidence="1">Quinol/quinone metabolism; menaquinone biosynthesis.</text>
</comment>
<dbReference type="GO" id="GO:0009234">
    <property type="term" value="P:menaquinone biosynthetic process"/>
    <property type="evidence" value="ECO:0007669"/>
    <property type="project" value="UniProtKB-UniRule"/>
</dbReference>
<dbReference type="EC" id="3.2.2.26" evidence="1 2"/>
<dbReference type="KEGG" id="fla:SY85_08220"/>
<name>A0A172TU07_9BACT</name>
<evidence type="ECO:0000313" key="5">
    <source>
        <dbReference type="Proteomes" id="UP000077177"/>
    </source>
</evidence>
<organism evidence="4 5">
    <name type="scientific">Flavisolibacter tropicus</name>
    <dbReference type="NCBI Taxonomy" id="1492898"/>
    <lineage>
        <taxon>Bacteria</taxon>
        <taxon>Pseudomonadati</taxon>
        <taxon>Bacteroidota</taxon>
        <taxon>Chitinophagia</taxon>
        <taxon>Chitinophagales</taxon>
        <taxon>Chitinophagaceae</taxon>
        <taxon>Flavisolibacter</taxon>
    </lineage>
</organism>
<dbReference type="GO" id="GO:0008930">
    <property type="term" value="F:methylthioadenosine nucleosidase activity"/>
    <property type="evidence" value="ECO:0007669"/>
    <property type="project" value="TreeGrafter"/>
</dbReference>
<dbReference type="InterPro" id="IPR035994">
    <property type="entry name" value="Nucleoside_phosphorylase_sf"/>
</dbReference>
<dbReference type="HAMAP" id="MF_00991">
    <property type="entry name" value="MqnB"/>
    <property type="match status" value="1"/>
</dbReference>
<sequence length="216" mass="23647">MSLLLCAATPFEIQPTINFIKERQLDSQITVLFTGVGLMASAYTLTKQVSSQQPTMIIQAGIAGSIDPNLALTQVVAVKTEVVGDLGVVEQNSFRDLFSLGFIQKDLSPFQNALLVNNNISDFAGELIQVAGVSVNEISTDKNRIAYYQQMLGAQVESMEGAALHFVALQEGIPFLQLRSISNYIGERNKQAWKLQEAIDTLNIKLQELIIKQIGS</sequence>
<dbReference type="GO" id="GO:0005829">
    <property type="term" value="C:cytosol"/>
    <property type="evidence" value="ECO:0007669"/>
    <property type="project" value="TreeGrafter"/>
</dbReference>
<keyword evidence="1" id="KW-0474">Menaquinone biosynthesis</keyword>
<keyword evidence="1" id="KW-0378">Hydrolase</keyword>
<evidence type="ECO:0000256" key="1">
    <source>
        <dbReference type="HAMAP-Rule" id="MF_00991"/>
    </source>
</evidence>
<accession>A0A172TU07</accession>
<dbReference type="PANTHER" id="PTHR46832:SF2">
    <property type="entry name" value="FUTALOSINE HYDROLASE"/>
    <property type="match status" value="1"/>
</dbReference>
<gene>
    <name evidence="1" type="primary">mqnB</name>
    <name evidence="4" type="ORF">SY85_08220</name>
</gene>